<evidence type="ECO:0000256" key="3">
    <source>
        <dbReference type="PROSITE-ProRule" id="PRU00221"/>
    </source>
</evidence>
<evidence type="ECO:0000256" key="2">
    <source>
        <dbReference type="ARBA" id="ARBA00022737"/>
    </source>
</evidence>
<dbReference type="SMART" id="SM00320">
    <property type="entry name" value="WD40"/>
    <property type="match status" value="1"/>
</dbReference>
<keyword evidence="1 3" id="KW-0853">WD repeat</keyword>
<sequence length="194" mass="21215">MTTTRLSGLSVIESLQHGNRAILPNDNDAEQLICVMPGRKDPDLQVGAQTGVQLLPAFDGHMSSVFSVAFLPDGRHIVSGSDDNTIRVWDAQTGVQSHPALEGHTGDVTSHLIPHSQRLYPGQDHWIYAMHIIRQTTIVTCFHFLLAILPIPPMLSKIQLDFGNSLSHGPFSLMKRAGLWVPKAAFCTGFLSIS</sequence>
<dbReference type="PANTHER" id="PTHR22847">
    <property type="entry name" value="WD40 REPEAT PROTEIN"/>
    <property type="match status" value="1"/>
</dbReference>
<dbReference type="RefSeq" id="XP_012185932.1">
    <property type="nucleotide sequence ID" value="XM_012330542.1"/>
</dbReference>
<dbReference type="InterPro" id="IPR001680">
    <property type="entry name" value="WD40_rpt"/>
</dbReference>
<dbReference type="GeneID" id="24101549"/>
<dbReference type="AlphaFoldDB" id="J4H5F5"/>
<dbReference type="PANTHER" id="PTHR22847:SF637">
    <property type="entry name" value="WD REPEAT DOMAIN 5B"/>
    <property type="match status" value="1"/>
</dbReference>
<accession>J4H5F5</accession>
<reference evidence="4 5" key="1">
    <citation type="journal article" date="2012" name="Appl. Environ. Microbiol.">
        <title>Short-read sequencing for genomic analysis of the brown rot fungus Fibroporia radiculosa.</title>
        <authorList>
            <person name="Tang J.D."/>
            <person name="Perkins A.D."/>
            <person name="Sonstegard T.S."/>
            <person name="Schroeder S.G."/>
            <person name="Burgess S.C."/>
            <person name="Diehl S.V."/>
        </authorList>
    </citation>
    <scope>NUCLEOTIDE SEQUENCE [LARGE SCALE GENOMIC DNA]</scope>
    <source>
        <strain evidence="4 5">TFFH 294</strain>
    </source>
</reference>
<dbReference type="Pfam" id="PF00400">
    <property type="entry name" value="WD40"/>
    <property type="match status" value="1"/>
</dbReference>
<dbReference type="InterPro" id="IPR036322">
    <property type="entry name" value="WD40_repeat_dom_sf"/>
</dbReference>
<feature type="repeat" description="WD" evidence="3">
    <location>
        <begin position="58"/>
        <end position="99"/>
    </location>
</feature>
<dbReference type="GO" id="GO:1990234">
    <property type="term" value="C:transferase complex"/>
    <property type="evidence" value="ECO:0007669"/>
    <property type="project" value="UniProtKB-ARBA"/>
</dbReference>
<dbReference type="EMBL" id="HE797431">
    <property type="protein sequence ID" value="CCM06649.1"/>
    <property type="molecule type" value="Genomic_DNA"/>
</dbReference>
<dbReference type="PROSITE" id="PS00678">
    <property type="entry name" value="WD_REPEATS_1"/>
    <property type="match status" value="1"/>
</dbReference>
<name>J4H5F5_9APHY</name>
<dbReference type="Gene3D" id="2.130.10.10">
    <property type="entry name" value="YVTN repeat-like/Quinoprotein amine dehydrogenase"/>
    <property type="match status" value="1"/>
</dbReference>
<dbReference type="InterPro" id="IPR015943">
    <property type="entry name" value="WD40/YVTN_repeat-like_dom_sf"/>
</dbReference>
<dbReference type="Proteomes" id="UP000006352">
    <property type="component" value="Unassembled WGS sequence"/>
</dbReference>
<proteinExistence type="predicted"/>
<keyword evidence="5" id="KW-1185">Reference proteome</keyword>
<dbReference type="SUPFAM" id="SSF50978">
    <property type="entry name" value="WD40 repeat-like"/>
    <property type="match status" value="1"/>
</dbReference>
<gene>
    <name evidence="4" type="ORF">FIBRA_08932</name>
</gene>
<dbReference type="OrthoDB" id="3267146at2759"/>
<organism evidence="4 5">
    <name type="scientific">Fibroporia radiculosa</name>
    <dbReference type="NCBI Taxonomy" id="599839"/>
    <lineage>
        <taxon>Eukaryota</taxon>
        <taxon>Fungi</taxon>
        <taxon>Dikarya</taxon>
        <taxon>Basidiomycota</taxon>
        <taxon>Agaricomycotina</taxon>
        <taxon>Agaricomycetes</taxon>
        <taxon>Polyporales</taxon>
        <taxon>Fibroporiaceae</taxon>
        <taxon>Fibroporia</taxon>
    </lineage>
</organism>
<protein>
    <submittedName>
        <fullName evidence="4">Uncharacterized protein</fullName>
    </submittedName>
</protein>
<dbReference type="InterPro" id="IPR019775">
    <property type="entry name" value="WD40_repeat_CS"/>
</dbReference>
<dbReference type="PROSITE" id="PS50294">
    <property type="entry name" value="WD_REPEATS_REGION"/>
    <property type="match status" value="1"/>
</dbReference>
<keyword evidence="2" id="KW-0677">Repeat</keyword>
<dbReference type="PROSITE" id="PS50082">
    <property type="entry name" value="WD_REPEATS_2"/>
    <property type="match status" value="1"/>
</dbReference>
<evidence type="ECO:0000313" key="5">
    <source>
        <dbReference type="Proteomes" id="UP000006352"/>
    </source>
</evidence>
<dbReference type="HOGENOM" id="CLU_1402463_0_0_1"/>
<evidence type="ECO:0000256" key="1">
    <source>
        <dbReference type="ARBA" id="ARBA00022574"/>
    </source>
</evidence>
<dbReference type="STRING" id="599839.J4H5F5"/>
<evidence type="ECO:0000313" key="4">
    <source>
        <dbReference type="EMBL" id="CCM06649.1"/>
    </source>
</evidence>
<dbReference type="InParanoid" id="J4H5F5"/>